<evidence type="ECO:0000313" key="2">
    <source>
        <dbReference type="EMBL" id="RUL63426.1"/>
    </source>
</evidence>
<dbReference type="Proteomes" id="UP000267077">
    <property type="component" value="Unassembled WGS sequence"/>
</dbReference>
<evidence type="ECO:0000313" key="3">
    <source>
        <dbReference type="Proteomes" id="UP000267077"/>
    </source>
</evidence>
<dbReference type="OrthoDB" id="5958085at2"/>
<feature type="compositionally biased region" description="Polar residues" evidence="1">
    <location>
        <begin position="1"/>
        <end position="15"/>
    </location>
</feature>
<gene>
    <name evidence="2" type="ORF">EKH79_13635</name>
</gene>
<name>A0A432LS85_9GAMM</name>
<dbReference type="EMBL" id="RYZR01000006">
    <property type="protein sequence ID" value="RUL63426.1"/>
    <property type="molecule type" value="Genomic_DNA"/>
</dbReference>
<protein>
    <submittedName>
        <fullName evidence="2">Uncharacterized protein</fullName>
    </submittedName>
</protein>
<comment type="caution">
    <text evidence="2">The sequence shown here is derived from an EMBL/GenBank/DDBJ whole genome shotgun (WGS) entry which is preliminary data.</text>
</comment>
<sequence>MSNKPADTESSTESTPDAPVPPGSMHRPAHSPLDTIDIAATDDVLHDAALRNSSLRVPR</sequence>
<feature type="region of interest" description="Disordered" evidence="1">
    <location>
        <begin position="1"/>
        <end position="35"/>
    </location>
</feature>
<reference evidence="2 3" key="1">
    <citation type="submission" date="2018-12" db="EMBL/GenBank/DDBJ databases">
        <title>Dyella dinghuensis sp. nov. DHOA06 and Dyella choica sp. nov. 4M-K27, isolated from forest soil.</title>
        <authorList>
            <person name="Qiu L.-H."/>
            <person name="Gao Z.-H."/>
        </authorList>
    </citation>
    <scope>NUCLEOTIDE SEQUENCE [LARGE SCALE GENOMIC DNA]</scope>
    <source>
        <strain evidence="2 3">DHOA06</strain>
    </source>
</reference>
<proteinExistence type="predicted"/>
<organism evidence="2 3">
    <name type="scientific">Dyella dinghuensis</name>
    <dbReference type="NCBI Taxonomy" id="1920169"/>
    <lineage>
        <taxon>Bacteria</taxon>
        <taxon>Pseudomonadati</taxon>
        <taxon>Pseudomonadota</taxon>
        <taxon>Gammaproteobacteria</taxon>
        <taxon>Lysobacterales</taxon>
        <taxon>Rhodanobacteraceae</taxon>
        <taxon>Dyella</taxon>
    </lineage>
</organism>
<dbReference type="RefSeq" id="WP_126674361.1">
    <property type="nucleotide sequence ID" value="NZ_RYZR01000006.1"/>
</dbReference>
<keyword evidence="3" id="KW-1185">Reference proteome</keyword>
<accession>A0A432LS85</accession>
<evidence type="ECO:0000256" key="1">
    <source>
        <dbReference type="SAM" id="MobiDB-lite"/>
    </source>
</evidence>
<dbReference type="AlphaFoldDB" id="A0A432LS85"/>